<name>A0A919F801_9XANT</name>
<evidence type="ECO:0000259" key="2">
    <source>
        <dbReference type="Pfam" id="PF09718"/>
    </source>
</evidence>
<feature type="domain" description="Bacteriophage tail tape measure C-terminal" evidence="2">
    <location>
        <begin position="673"/>
        <end position="746"/>
    </location>
</feature>
<dbReference type="AlphaFoldDB" id="A0A919F801"/>
<dbReference type="Pfam" id="PF06791">
    <property type="entry name" value="TMP_2"/>
    <property type="match status" value="1"/>
</dbReference>
<proteinExistence type="predicted"/>
<accession>A0A919F801</accession>
<reference evidence="3" key="1">
    <citation type="journal article" date="2014" name="Int. J. Syst. Evol. Microbiol.">
        <title>Complete genome sequence of Corynebacterium casei LMG S-19264T (=DSM 44701T), isolated from a smear-ripened cheese.</title>
        <authorList>
            <consortium name="US DOE Joint Genome Institute (JGI-PGF)"/>
            <person name="Walter F."/>
            <person name="Albersmeier A."/>
            <person name="Kalinowski J."/>
            <person name="Ruckert C."/>
        </authorList>
    </citation>
    <scope>NUCLEOTIDE SEQUENCE</scope>
    <source>
        <strain evidence="3">JCM 13306</strain>
    </source>
</reference>
<comment type="caution">
    <text evidence="3">The sequence shown here is derived from an EMBL/GenBank/DDBJ whole genome shotgun (WGS) entry which is preliminary data.</text>
</comment>
<gene>
    <name evidence="3" type="primary">H</name>
    <name evidence="3" type="ORF">GCM10009090_16630</name>
</gene>
<dbReference type="EMBL" id="BNBA01000010">
    <property type="protein sequence ID" value="GHH52515.1"/>
    <property type="molecule type" value="Genomic_DNA"/>
</dbReference>
<dbReference type="InterPro" id="IPR006431">
    <property type="entry name" value="Phage_tape_meas_C"/>
</dbReference>
<dbReference type="Pfam" id="PF09718">
    <property type="entry name" value="Tape_meas_lam_C"/>
    <property type="match status" value="1"/>
</dbReference>
<dbReference type="RefSeq" id="WP_434029091.1">
    <property type="nucleotide sequence ID" value="NZ_BNBA01000010.1"/>
</dbReference>
<evidence type="ECO:0000313" key="3">
    <source>
        <dbReference type="EMBL" id="GHH52515.1"/>
    </source>
</evidence>
<sequence>MADPSANLRVRISADLNDIKQGLAVLRGQVSQFRKEAGAPLPSRTGLKETGEQARGAARDIAMVAPQLTDFFTQIASGQGFLLPLIQQGGQLRDVFGGTGPALKATGAALVSIINPATLTAAAIGALAFAWKSAEDANFEFEKALISTGGYAGKSSDQLKALVAQLDQLDTVSRSGAAEAVLKVAQTGQFAGEQFDRVAASAAMMQSAAGQSIDDTISKFREIAKDPVQALLKLNEAEHVLSRAQLDRINTLIDEGNKQQAVAEAIALYDDHLEEVARRSREAMPAMTQWWLDVKDAISGAWGELQTYVELVGKAVQAQGKLSFGPGGAVQGLGMAQGNLASLVPSNYLRSAGMLTDALAKRFLRDAANPGGTAPAAAPQNTAVDSEAEKARLKFQEDTNRLLGQTLDLEGRIKKMREDARKDGIVDEKLLAERERALRQADAKRTAKSTSSLLGAQRTAGLQSIRDEYGIDSARLQAETSVVQAQYQARQISAETYYGKLKDLAARSTEAEVGSIEKQIAYLKEHSAAGREGVAVNQQLATLEAQLTKVRIEGAARQQELTAQETKATEARRLAIQAYGEALQASNDALAQQMQAMVAKVGMGEREYEIQQRINEVYADQADKLRELQMQLNAGQIDQPRFEAERLVLMDKTAERLDIIRNGYSELASAERDWLKGAQAAWSNYTQEASNAAGQMGSLVTSIFTGLEDVWARFTTNGKLRFRDFANAVISDLARIAFRQAVVGMVGSIGKSAVPESPYWAEGGYTGDGGKYEPAGIVHKGEGVLSQEDIASIGGPSAFMQLLATIRGRRGRGYSSGGLAGATGSAPRVGAGTSIQIINQGQPISVLSEQRQRQPDGSELIKLIVGTMQDDFANGGPALAALKSRTGLQDAI</sequence>
<dbReference type="InterPro" id="IPR009628">
    <property type="entry name" value="Phage_tape_measure_N"/>
</dbReference>
<feature type="domain" description="Bacteriophage tail tape measure N-terminal" evidence="1">
    <location>
        <begin position="47"/>
        <end position="249"/>
    </location>
</feature>
<evidence type="ECO:0000259" key="1">
    <source>
        <dbReference type="Pfam" id="PF06791"/>
    </source>
</evidence>
<dbReference type="Proteomes" id="UP000623958">
    <property type="component" value="Unassembled WGS sequence"/>
</dbReference>
<keyword evidence="4" id="KW-1185">Reference proteome</keyword>
<organism evidence="3 4">
    <name type="scientific">Xanthomonas boreopolis</name>
    <dbReference type="NCBI Taxonomy" id="86183"/>
    <lineage>
        <taxon>Bacteria</taxon>
        <taxon>Pseudomonadati</taxon>
        <taxon>Pseudomonadota</taxon>
        <taxon>Gammaproteobacteria</taxon>
        <taxon>Lysobacterales</taxon>
        <taxon>Lysobacteraceae</taxon>
        <taxon>Xanthomonas</taxon>
    </lineage>
</organism>
<evidence type="ECO:0000313" key="4">
    <source>
        <dbReference type="Proteomes" id="UP000623958"/>
    </source>
</evidence>
<protein>
    <submittedName>
        <fullName evidence="3">Phage tail tape measure protein</fullName>
    </submittedName>
</protein>
<reference evidence="3" key="2">
    <citation type="submission" date="2020-09" db="EMBL/GenBank/DDBJ databases">
        <authorList>
            <person name="Sun Q."/>
            <person name="Ohkuma M."/>
        </authorList>
    </citation>
    <scope>NUCLEOTIDE SEQUENCE</scope>
    <source>
        <strain evidence="3">JCM 13306</strain>
    </source>
</reference>